<feature type="non-terminal residue" evidence="1">
    <location>
        <position position="266"/>
    </location>
</feature>
<gene>
    <name evidence="1" type="ORF">TPC1_13923</name>
</gene>
<dbReference type="Pfam" id="PF13306">
    <property type="entry name" value="LRR_5"/>
    <property type="match status" value="1"/>
</dbReference>
<dbReference type="InterPro" id="IPR032675">
    <property type="entry name" value="LRR_dom_sf"/>
</dbReference>
<protein>
    <submittedName>
        <fullName evidence="1">Leucine rich repeats-containing protein</fullName>
    </submittedName>
</protein>
<name>A0A146KBR1_9EUKA</name>
<dbReference type="InterPro" id="IPR026906">
    <property type="entry name" value="LRR_5"/>
</dbReference>
<dbReference type="Gene3D" id="3.80.10.10">
    <property type="entry name" value="Ribonuclease Inhibitor"/>
    <property type="match status" value="1"/>
</dbReference>
<organism evidence="1">
    <name type="scientific">Trepomonas sp. PC1</name>
    <dbReference type="NCBI Taxonomy" id="1076344"/>
    <lineage>
        <taxon>Eukaryota</taxon>
        <taxon>Metamonada</taxon>
        <taxon>Diplomonadida</taxon>
        <taxon>Hexamitidae</taxon>
        <taxon>Hexamitinae</taxon>
        <taxon>Trepomonas</taxon>
    </lineage>
</organism>
<reference evidence="1" key="1">
    <citation type="submission" date="2015-07" db="EMBL/GenBank/DDBJ databases">
        <title>Adaptation to a free-living lifestyle via gene acquisitions in the diplomonad Trepomonas sp. PC1.</title>
        <authorList>
            <person name="Xu F."/>
            <person name="Jerlstrom-Hultqvist J."/>
            <person name="Kolisko M."/>
            <person name="Simpson A.G.B."/>
            <person name="Roger A.J."/>
            <person name="Svard S.G."/>
            <person name="Andersson J.O."/>
        </authorList>
    </citation>
    <scope>NUCLEOTIDE SEQUENCE</scope>
    <source>
        <strain evidence="1">PC1</strain>
    </source>
</reference>
<dbReference type="AlphaFoldDB" id="A0A146KBR1"/>
<sequence>MGQNYSHTVSDNFQITTLQQFLSSIGLSQSDYDTSGNGQVVKKCLILKTAVSKTIFQKQFKYICAPYLLSVVENQFIQVSVKKIFMPLVKDVHRCGFQIKSLDHLDFPSLQNASEYNFINNTVKNINMPRLQLTHTSSFLNSYNLISFIALQITEIGQSCFLDCKRLKVVIAPKAHISNFAFHNCPKLTTVLALRQDFTCYCNNCPKCKGKFGQCIENGLEFYELERTKFLQNAEDSGKFVQLMEKEAQFYGYNREDQNQEAVVQE</sequence>
<proteinExistence type="predicted"/>
<accession>A0A146KBR1</accession>
<dbReference type="EMBL" id="GDID01002908">
    <property type="protein sequence ID" value="JAP93698.1"/>
    <property type="molecule type" value="Transcribed_RNA"/>
</dbReference>
<evidence type="ECO:0000313" key="1">
    <source>
        <dbReference type="EMBL" id="JAP93698.1"/>
    </source>
</evidence>